<evidence type="ECO:0000313" key="2">
    <source>
        <dbReference type="Proteomes" id="UP000018502"/>
    </source>
</evidence>
<dbReference type="AlphaFoldDB" id="A0A829M9G9"/>
<organism evidence="1 2">
    <name type="scientific">Mycobacteroides abscessus MAB_091912_2446</name>
    <dbReference type="NCBI Taxonomy" id="1335414"/>
    <lineage>
        <taxon>Bacteria</taxon>
        <taxon>Bacillati</taxon>
        <taxon>Actinomycetota</taxon>
        <taxon>Actinomycetes</taxon>
        <taxon>Mycobacteriales</taxon>
        <taxon>Mycobacteriaceae</taxon>
        <taxon>Mycobacteroides</taxon>
        <taxon>Mycobacteroides abscessus</taxon>
    </lineage>
</organism>
<sequence length="80" mass="8745">MSCRAMVGAYVDRGYHQYPCPARRSAGDVNAEWIPHPGGLTYAEQLVRLVRDSVISMSGSPLSPKGHPQAIDLEAIPPIW</sequence>
<comment type="caution">
    <text evidence="1">The sequence shown here is derived from an EMBL/GenBank/DDBJ whole genome shotgun (WGS) entry which is preliminary data.</text>
</comment>
<protein>
    <submittedName>
        <fullName evidence="1">Putative methylenetetrahydrofolate reductase</fullName>
    </submittedName>
</protein>
<evidence type="ECO:0000313" key="1">
    <source>
        <dbReference type="EMBL" id="ESV60932.1"/>
    </source>
</evidence>
<gene>
    <name evidence="1" type="ORF">L833_5046</name>
</gene>
<name>A0A829M9G9_9MYCO</name>
<dbReference type="Proteomes" id="UP000018502">
    <property type="component" value="Unassembled WGS sequence"/>
</dbReference>
<dbReference type="EMBL" id="AYTF01000003">
    <property type="protein sequence ID" value="ESV60932.1"/>
    <property type="molecule type" value="Genomic_DNA"/>
</dbReference>
<reference evidence="1 2" key="1">
    <citation type="journal article" date="2014" name="Emerg. Infect. Dis.">
        <title>High-level Relatedness among Mycobacterium abscessus subsp. massiliense Strains from Widely Separated Outbreaks.</title>
        <authorList>
            <person name="Tettelin H."/>
            <person name="Davidson R.M."/>
            <person name="Agrawal S."/>
            <person name="Aitken M.L."/>
            <person name="Shallom S."/>
            <person name="Hasan N.A."/>
            <person name="Strong M."/>
            <person name="Nogueira de Moura V.C."/>
            <person name="De Groote M.A."/>
            <person name="Duarte R.S."/>
            <person name="Hine E."/>
            <person name="Parankush S."/>
            <person name="Su Q."/>
            <person name="Daugherty S.C."/>
            <person name="Fraser C.M."/>
            <person name="Brown-Elliott B.A."/>
            <person name="Wallace R.J.Jr."/>
            <person name="Holland S.M."/>
            <person name="Sampaio E.P."/>
            <person name="Olivier K.N."/>
            <person name="Jackson M."/>
            <person name="Zelazny A.M."/>
        </authorList>
    </citation>
    <scope>NUCLEOTIDE SEQUENCE [LARGE SCALE GENOMIC DNA]</scope>
    <source>
        <strain evidence="1 2">MAB_091912_2446</strain>
    </source>
</reference>
<proteinExistence type="predicted"/>
<accession>A0A829M9G9</accession>